<organism evidence="11 12">
    <name type="scientific">Leeuwenhoekiella palythoae</name>
    <dbReference type="NCBI Taxonomy" id="573501"/>
    <lineage>
        <taxon>Bacteria</taxon>
        <taxon>Pseudomonadati</taxon>
        <taxon>Bacteroidota</taxon>
        <taxon>Flavobacteriia</taxon>
        <taxon>Flavobacteriales</taxon>
        <taxon>Flavobacteriaceae</taxon>
        <taxon>Leeuwenhoekiella</taxon>
    </lineage>
</organism>
<protein>
    <submittedName>
        <fullName evidence="11">4-amino-4-deoxy-L-arabinose transferase</fullName>
    </submittedName>
</protein>
<dbReference type="OrthoDB" id="9792789at2"/>
<dbReference type="PANTHER" id="PTHR33908">
    <property type="entry name" value="MANNOSYLTRANSFERASE YKCB-RELATED"/>
    <property type="match status" value="1"/>
</dbReference>
<comment type="subcellular location">
    <subcellularLocation>
        <location evidence="1">Cell membrane</location>
        <topology evidence="1">Multi-pass membrane protein</topology>
    </subcellularLocation>
</comment>
<feature type="transmembrane region" description="Helical" evidence="8">
    <location>
        <begin position="395"/>
        <end position="413"/>
    </location>
</feature>
<dbReference type="GO" id="GO:0009103">
    <property type="term" value="P:lipopolysaccharide biosynthetic process"/>
    <property type="evidence" value="ECO:0007669"/>
    <property type="project" value="TreeGrafter"/>
</dbReference>
<keyword evidence="7 8" id="KW-0472">Membrane</keyword>
<evidence type="ECO:0000256" key="8">
    <source>
        <dbReference type="SAM" id="Phobius"/>
    </source>
</evidence>
<evidence type="ECO:0000259" key="9">
    <source>
        <dbReference type="Pfam" id="PF13231"/>
    </source>
</evidence>
<keyword evidence="3" id="KW-0328">Glycosyltransferase</keyword>
<evidence type="ECO:0000313" key="13">
    <source>
        <dbReference type="Proteomes" id="UP000290037"/>
    </source>
</evidence>
<reference evidence="11" key="1">
    <citation type="submission" date="2016-11" db="EMBL/GenBank/DDBJ databases">
        <authorList>
            <person name="Jaros S."/>
            <person name="Januszkiewicz K."/>
            <person name="Wedrychowicz H."/>
        </authorList>
    </citation>
    <scope>NUCLEOTIDE SEQUENCE [LARGE SCALE GENOMIC DNA]</scope>
    <source>
        <strain evidence="11">DSM 19859</strain>
    </source>
</reference>
<feature type="transmembrane region" description="Helical" evidence="8">
    <location>
        <begin position="164"/>
        <end position="191"/>
    </location>
</feature>
<feature type="transmembrane region" description="Helical" evidence="8">
    <location>
        <begin position="309"/>
        <end position="327"/>
    </location>
</feature>
<reference evidence="10 13" key="3">
    <citation type="submission" date="2018-07" db="EMBL/GenBank/DDBJ databases">
        <title>Leeuwenhoekiella genomics.</title>
        <authorList>
            <person name="Tahon G."/>
            <person name="Willems A."/>
        </authorList>
    </citation>
    <scope>NUCLEOTIDE SEQUENCE [LARGE SCALE GENOMIC DNA]</scope>
    <source>
        <strain evidence="10 13">LMG 24856</strain>
    </source>
</reference>
<dbReference type="Proteomes" id="UP000290037">
    <property type="component" value="Unassembled WGS sequence"/>
</dbReference>
<evidence type="ECO:0000256" key="7">
    <source>
        <dbReference type="ARBA" id="ARBA00023136"/>
    </source>
</evidence>
<dbReference type="GO" id="GO:0010041">
    <property type="term" value="P:response to iron(III) ion"/>
    <property type="evidence" value="ECO:0007669"/>
    <property type="project" value="TreeGrafter"/>
</dbReference>
<accession>A0A1M5WX50</accession>
<feature type="transmembrane region" description="Helical" evidence="8">
    <location>
        <begin position="339"/>
        <end position="359"/>
    </location>
</feature>
<evidence type="ECO:0000313" key="11">
    <source>
        <dbReference type="EMBL" id="SHH92060.1"/>
    </source>
</evidence>
<proteinExistence type="predicted"/>
<evidence type="ECO:0000256" key="1">
    <source>
        <dbReference type="ARBA" id="ARBA00004651"/>
    </source>
</evidence>
<sequence length="541" mass="62454">MTKKFYFVLASIFIVMLVGISQGGLTESSEARYAEIGREMALSNDFLHPRMLGIGHYHKPPVTYAITALGYKVFGFNEFGARFFLAVALLLQLLLVYKMGKLWFEDRKTGIFAALIYFTFPIVLASVLNLTTDAYLNTFILSSIYCFLVAKLKKKKGFLYLGYALLGIAFLIKGPVAFLPVALFMICYKISTKEPIKPSKHTVLGILLLLGISASWFIAIVLEKPNLLDHFIEDQIVKRSVDASQFKRSKPFWYYLAFAPLLCLPWTVPFVYVLIAKRKRLTFTPQLKTLGFSCLAILLVFSLFSSKLIFYILPLYPLLALFFAGVYKQVLEHEKNYFLLTYKVGFGILTGMAIELLCIPTFEYKIWFSILALAAIGSYFYWWNFKTKASKSTRLFALSTGATLILLLLYFSFAPQNELLLRSFKPQYAFIEKQRKDTKDYKVIVYDYRLPSAAFYLGDRIVTVTNTNYESLRDTRFERDSSWTQSYIDLRDPNNYERFKSLLKDSTNIIITKDRRPIPDSLEYLTKHFEVEAFGDWRVHY</sequence>
<dbReference type="EMBL" id="FQXT01000002">
    <property type="protein sequence ID" value="SHH92060.1"/>
    <property type="molecule type" value="Genomic_DNA"/>
</dbReference>
<dbReference type="Proteomes" id="UP000184240">
    <property type="component" value="Unassembled WGS sequence"/>
</dbReference>
<dbReference type="EMBL" id="QOVN01000001">
    <property type="protein sequence ID" value="RXG31568.1"/>
    <property type="molecule type" value="Genomic_DNA"/>
</dbReference>
<evidence type="ECO:0000256" key="6">
    <source>
        <dbReference type="ARBA" id="ARBA00022989"/>
    </source>
</evidence>
<dbReference type="RefSeq" id="WP_072981650.1">
    <property type="nucleotide sequence ID" value="NZ_FQXT01000002.1"/>
</dbReference>
<dbReference type="Pfam" id="PF13231">
    <property type="entry name" value="PMT_2"/>
    <property type="match status" value="1"/>
</dbReference>
<keyword evidence="6 8" id="KW-1133">Transmembrane helix</keyword>
<evidence type="ECO:0000256" key="3">
    <source>
        <dbReference type="ARBA" id="ARBA00022676"/>
    </source>
</evidence>
<feature type="transmembrane region" description="Helical" evidence="8">
    <location>
        <begin position="79"/>
        <end position="97"/>
    </location>
</feature>
<dbReference type="InterPro" id="IPR038731">
    <property type="entry name" value="RgtA/B/C-like"/>
</dbReference>
<dbReference type="GO" id="GO:0005886">
    <property type="term" value="C:plasma membrane"/>
    <property type="evidence" value="ECO:0007669"/>
    <property type="project" value="UniProtKB-SubCell"/>
</dbReference>
<gene>
    <name evidence="10" type="ORF">DSM01_714</name>
    <name evidence="11" type="ORF">SAMN04487999_1422</name>
</gene>
<dbReference type="PANTHER" id="PTHR33908:SF3">
    <property type="entry name" value="UNDECAPRENYL PHOSPHATE-ALPHA-4-AMINO-4-DEOXY-L-ARABINOSE ARABINOSYL TRANSFERASE"/>
    <property type="match status" value="1"/>
</dbReference>
<keyword evidence="5 8" id="KW-0812">Transmembrane</keyword>
<evidence type="ECO:0000256" key="4">
    <source>
        <dbReference type="ARBA" id="ARBA00022679"/>
    </source>
</evidence>
<feature type="transmembrane region" description="Helical" evidence="8">
    <location>
        <begin position="366"/>
        <end position="383"/>
    </location>
</feature>
<evidence type="ECO:0000256" key="2">
    <source>
        <dbReference type="ARBA" id="ARBA00022475"/>
    </source>
</evidence>
<dbReference type="AlphaFoldDB" id="A0A1M5WX50"/>
<keyword evidence="2" id="KW-1003">Cell membrane</keyword>
<dbReference type="STRING" id="573501.SAMN04487999_1422"/>
<evidence type="ECO:0000313" key="12">
    <source>
        <dbReference type="Proteomes" id="UP000184240"/>
    </source>
</evidence>
<keyword evidence="13" id="KW-1185">Reference proteome</keyword>
<keyword evidence="4 11" id="KW-0808">Transferase</keyword>
<dbReference type="GO" id="GO:0016763">
    <property type="term" value="F:pentosyltransferase activity"/>
    <property type="evidence" value="ECO:0007669"/>
    <property type="project" value="TreeGrafter"/>
</dbReference>
<feature type="transmembrane region" description="Helical" evidence="8">
    <location>
        <begin position="252"/>
        <end position="275"/>
    </location>
</feature>
<feature type="transmembrane region" description="Helical" evidence="8">
    <location>
        <begin position="287"/>
        <end position="304"/>
    </location>
</feature>
<name>A0A1M5WX50_9FLAO</name>
<evidence type="ECO:0000313" key="10">
    <source>
        <dbReference type="EMBL" id="RXG31568.1"/>
    </source>
</evidence>
<feature type="transmembrane region" description="Helical" evidence="8">
    <location>
        <begin position="109"/>
        <end position="128"/>
    </location>
</feature>
<feature type="transmembrane region" description="Helical" evidence="8">
    <location>
        <begin position="203"/>
        <end position="222"/>
    </location>
</feature>
<dbReference type="InterPro" id="IPR050297">
    <property type="entry name" value="LipidA_mod_glycosyltrf_83"/>
</dbReference>
<evidence type="ECO:0000256" key="5">
    <source>
        <dbReference type="ARBA" id="ARBA00022692"/>
    </source>
</evidence>
<feature type="domain" description="Glycosyltransferase RgtA/B/C/D-like" evidence="9">
    <location>
        <begin position="58"/>
        <end position="216"/>
    </location>
</feature>
<reference evidence="12" key="2">
    <citation type="submission" date="2016-11" db="EMBL/GenBank/DDBJ databases">
        <authorList>
            <person name="Varghese N."/>
            <person name="Submissions S."/>
        </authorList>
    </citation>
    <scope>NUCLEOTIDE SEQUENCE [LARGE SCALE GENOMIC DNA]</scope>
    <source>
        <strain evidence="12">DSM 19859</strain>
    </source>
</reference>